<sequence length="138" mass="16235">MPKEVKLRINSIQDDGNQSNKISFKTKGSLYNKNNTYYLKYKEELEGVKGIKTTLKIKPDRLTLIRQGKLRMIQEFVLDEKREFDYHTPYGTLNFEVEVKNLKLDLGSSQGKINLSYQLYNDLKIISSNELNIFYKEE</sequence>
<dbReference type="EMBL" id="SOEG01000001">
    <property type="protein sequence ID" value="TDX59141.1"/>
    <property type="molecule type" value="Genomic_DNA"/>
</dbReference>
<name>A0A4R8HQ68_9FIRM</name>
<dbReference type="Gene3D" id="2.40.128.20">
    <property type="match status" value="1"/>
</dbReference>
<dbReference type="InterPro" id="IPR012674">
    <property type="entry name" value="Calycin"/>
</dbReference>
<dbReference type="RefSeq" id="WP_134114080.1">
    <property type="nucleotide sequence ID" value="NZ_SOEG01000001.1"/>
</dbReference>
<dbReference type="SUPFAM" id="SSF50814">
    <property type="entry name" value="Lipocalins"/>
    <property type="match status" value="1"/>
</dbReference>
<evidence type="ECO:0000313" key="1">
    <source>
        <dbReference type="EMBL" id="TDX59141.1"/>
    </source>
</evidence>
<dbReference type="STRING" id="926561.GCA_000379025_01028"/>
<comment type="caution">
    <text evidence="1">The sequence shown here is derived from an EMBL/GenBank/DDBJ whole genome shotgun (WGS) entry which is preliminary data.</text>
</comment>
<proteinExistence type="predicted"/>
<dbReference type="AlphaFoldDB" id="A0A4R8HQ68"/>
<protein>
    <submittedName>
        <fullName evidence="1">Uncharacterized beta-barrel protein YwiB (DUF1934 family)</fullName>
    </submittedName>
</protein>
<accession>A0A4R8HQ68</accession>
<organism evidence="1 2">
    <name type="scientific">Orenia marismortui</name>
    <dbReference type="NCBI Taxonomy" id="46469"/>
    <lineage>
        <taxon>Bacteria</taxon>
        <taxon>Bacillati</taxon>
        <taxon>Bacillota</taxon>
        <taxon>Clostridia</taxon>
        <taxon>Halanaerobiales</taxon>
        <taxon>Halobacteroidaceae</taxon>
        <taxon>Orenia</taxon>
    </lineage>
</organism>
<reference evidence="1 2" key="1">
    <citation type="submission" date="2019-03" db="EMBL/GenBank/DDBJ databases">
        <title>Subsurface microbial communities from deep shales in Ohio and West Virginia, USA.</title>
        <authorList>
            <person name="Wrighton K."/>
        </authorList>
    </citation>
    <scope>NUCLEOTIDE SEQUENCE [LARGE SCALE GENOMIC DNA]</scope>
    <source>
        <strain evidence="1 2">MSL 6dP</strain>
    </source>
</reference>
<dbReference type="InterPro" id="IPR015231">
    <property type="entry name" value="DUF1934"/>
</dbReference>
<dbReference type="Proteomes" id="UP000295832">
    <property type="component" value="Unassembled WGS sequence"/>
</dbReference>
<dbReference type="Pfam" id="PF09148">
    <property type="entry name" value="DUF1934"/>
    <property type="match status" value="1"/>
</dbReference>
<evidence type="ECO:0000313" key="2">
    <source>
        <dbReference type="Proteomes" id="UP000295832"/>
    </source>
</evidence>
<keyword evidence="2" id="KW-1185">Reference proteome</keyword>
<gene>
    <name evidence="1" type="ORF">C7959_10127</name>
</gene>